<dbReference type="Proteomes" id="UP001501729">
    <property type="component" value="Unassembled WGS sequence"/>
</dbReference>
<accession>A0AAV3UI91</accession>
<gene>
    <name evidence="2" type="ORF">GCM10025751_26530</name>
</gene>
<dbReference type="AlphaFoldDB" id="A0AAV3UI91"/>
<keyword evidence="3" id="KW-1185">Reference proteome</keyword>
<evidence type="ECO:0000313" key="2">
    <source>
        <dbReference type="EMBL" id="GAA5051401.1"/>
    </source>
</evidence>
<feature type="region of interest" description="Disordered" evidence="1">
    <location>
        <begin position="103"/>
        <end position="126"/>
    </location>
</feature>
<dbReference type="EMBL" id="BAABKX010000008">
    <property type="protein sequence ID" value="GAA5051401.1"/>
    <property type="molecule type" value="Genomic_DNA"/>
</dbReference>
<organism evidence="2 3">
    <name type="scientific">Haladaptatus pallidirubidus</name>
    <dbReference type="NCBI Taxonomy" id="1008152"/>
    <lineage>
        <taxon>Archaea</taxon>
        <taxon>Methanobacteriati</taxon>
        <taxon>Methanobacteriota</taxon>
        <taxon>Stenosarchaea group</taxon>
        <taxon>Halobacteria</taxon>
        <taxon>Halobacteriales</taxon>
        <taxon>Haladaptataceae</taxon>
        <taxon>Haladaptatus</taxon>
    </lineage>
</organism>
<evidence type="ECO:0008006" key="4">
    <source>
        <dbReference type="Google" id="ProtNLM"/>
    </source>
</evidence>
<reference evidence="2 3" key="1">
    <citation type="journal article" date="2019" name="Int. J. Syst. Evol. Microbiol.">
        <title>The Global Catalogue of Microorganisms (GCM) 10K type strain sequencing project: providing services to taxonomists for standard genome sequencing and annotation.</title>
        <authorList>
            <consortium name="The Broad Institute Genomics Platform"/>
            <consortium name="The Broad Institute Genome Sequencing Center for Infectious Disease"/>
            <person name="Wu L."/>
            <person name="Ma J."/>
        </authorList>
    </citation>
    <scope>NUCLEOTIDE SEQUENCE [LARGE SCALE GENOMIC DNA]</scope>
    <source>
        <strain evidence="2 3">JCM 17504</strain>
    </source>
</reference>
<proteinExistence type="predicted"/>
<name>A0AAV3UI91_9EURY</name>
<evidence type="ECO:0000256" key="1">
    <source>
        <dbReference type="SAM" id="MobiDB-lite"/>
    </source>
</evidence>
<evidence type="ECO:0000313" key="3">
    <source>
        <dbReference type="Proteomes" id="UP001501729"/>
    </source>
</evidence>
<comment type="caution">
    <text evidence="2">The sequence shown here is derived from an EMBL/GenBank/DDBJ whole genome shotgun (WGS) entry which is preliminary data.</text>
</comment>
<sequence length="126" mass="14683">MPNSISFKNTAQKNARINDQMYTHQYRFEYDATGETTLELCISDILSFITDSPRDEAESIVRQQCQISIDNHFSMLDQVEKPQFDFWIDCLHITVKYNGEILVRKSQTPQEEPQKSDEVTGQSQEE</sequence>
<protein>
    <recommendedName>
        <fullName evidence="4">Halobacterial output domain-containing protein</fullName>
    </recommendedName>
</protein>